<protein>
    <recommendedName>
        <fullName evidence="1">CheW-like domain-containing protein</fullName>
    </recommendedName>
</protein>
<gene>
    <name evidence="2" type="ORF">CKO13_09555</name>
</gene>
<proteinExistence type="predicted"/>
<dbReference type="SMART" id="SM00260">
    <property type="entry name" value="CheW"/>
    <property type="match status" value="1"/>
</dbReference>
<comment type="caution">
    <text evidence="2">The sequence shown here is derived from an EMBL/GenBank/DDBJ whole genome shotgun (WGS) entry which is preliminary data.</text>
</comment>
<keyword evidence="3" id="KW-1185">Reference proteome</keyword>
<name>A0ABS1E8K6_9GAMM</name>
<dbReference type="PROSITE" id="PS50851">
    <property type="entry name" value="CHEW"/>
    <property type="match status" value="1"/>
</dbReference>
<dbReference type="SUPFAM" id="SSF50341">
    <property type="entry name" value="CheW-like"/>
    <property type="match status" value="1"/>
</dbReference>
<sequence length="169" mass="18962">TRGAPPGWARPWFQALLLRAGAMRLAVPLVKLHSVLSWERDEQVEPALGQPYWMHGAIYHRGRYVRVVDTAALVLPEERRPPPAERRRGRLLVLGEGEWALSTRELGDVLKLQPEQVQWRSAQGRRPWLAGTVREHLCALLDPEALVALLERDVPPEDGAGLAATPRAE</sequence>
<organism evidence="2 3">
    <name type="scientific">Halorhodospira neutriphila</name>
    <dbReference type="NCBI Taxonomy" id="168379"/>
    <lineage>
        <taxon>Bacteria</taxon>
        <taxon>Pseudomonadati</taxon>
        <taxon>Pseudomonadota</taxon>
        <taxon>Gammaproteobacteria</taxon>
        <taxon>Chromatiales</taxon>
        <taxon>Ectothiorhodospiraceae</taxon>
        <taxon>Halorhodospira</taxon>
    </lineage>
</organism>
<dbReference type="EMBL" id="NRSH01000119">
    <property type="protein sequence ID" value="MBK1727258.1"/>
    <property type="molecule type" value="Genomic_DNA"/>
</dbReference>
<dbReference type="InterPro" id="IPR036061">
    <property type="entry name" value="CheW-like_dom_sf"/>
</dbReference>
<feature type="non-terminal residue" evidence="2">
    <location>
        <position position="1"/>
    </location>
</feature>
<dbReference type="InterPro" id="IPR002545">
    <property type="entry name" value="CheW-lke_dom"/>
</dbReference>
<dbReference type="Pfam" id="PF01584">
    <property type="entry name" value="CheW"/>
    <property type="match status" value="1"/>
</dbReference>
<dbReference type="RefSeq" id="WP_200260170.1">
    <property type="nucleotide sequence ID" value="NZ_NRSH01000119.1"/>
</dbReference>
<evidence type="ECO:0000259" key="1">
    <source>
        <dbReference type="PROSITE" id="PS50851"/>
    </source>
</evidence>
<reference evidence="2 3" key="1">
    <citation type="journal article" date="2020" name="Microorganisms">
        <title>Osmotic Adaptation and Compatible Solute Biosynthesis of Phototrophic Bacteria as Revealed from Genome Analyses.</title>
        <authorList>
            <person name="Imhoff J.F."/>
            <person name="Rahn T."/>
            <person name="Kunzel S."/>
            <person name="Keller A."/>
            <person name="Neulinger S.C."/>
        </authorList>
    </citation>
    <scope>NUCLEOTIDE SEQUENCE [LARGE SCALE GENOMIC DNA]</scope>
    <source>
        <strain evidence="2 3">DSM 15116</strain>
    </source>
</reference>
<accession>A0ABS1E8K6</accession>
<dbReference type="Proteomes" id="UP000738126">
    <property type="component" value="Unassembled WGS sequence"/>
</dbReference>
<evidence type="ECO:0000313" key="3">
    <source>
        <dbReference type="Proteomes" id="UP000738126"/>
    </source>
</evidence>
<evidence type="ECO:0000313" key="2">
    <source>
        <dbReference type="EMBL" id="MBK1727258.1"/>
    </source>
</evidence>
<feature type="domain" description="CheW-like" evidence="1">
    <location>
        <begin position="12"/>
        <end position="152"/>
    </location>
</feature>